<name>A0A0D0DD94_9AGAM</name>
<dbReference type="EMBL" id="KN826520">
    <property type="protein sequence ID" value="KIK78659.1"/>
    <property type="molecule type" value="Genomic_DNA"/>
</dbReference>
<gene>
    <name evidence="1" type="ORF">PAXRUDRAFT_16759</name>
</gene>
<keyword evidence="2" id="KW-1185">Reference proteome</keyword>
<dbReference type="AlphaFoldDB" id="A0A0D0DD94"/>
<organism evidence="1 2">
    <name type="scientific">Paxillus rubicundulus Ve08.2h10</name>
    <dbReference type="NCBI Taxonomy" id="930991"/>
    <lineage>
        <taxon>Eukaryota</taxon>
        <taxon>Fungi</taxon>
        <taxon>Dikarya</taxon>
        <taxon>Basidiomycota</taxon>
        <taxon>Agaricomycotina</taxon>
        <taxon>Agaricomycetes</taxon>
        <taxon>Agaricomycetidae</taxon>
        <taxon>Boletales</taxon>
        <taxon>Paxilineae</taxon>
        <taxon>Paxillaceae</taxon>
        <taxon>Paxillus</taxon>
    </lineage>
</organism>
<evidence type="ECO:0000313" key="2">
    <source>
        <dbReference type="Proteomes" id="UP000054538"/>
    </source>
</evidence>
<reference evidence="2" key="2">
    <citation type="submission" date="2015-01" db="EMBL/GenBank/DDBJ databases">
        <title>Evolutionary Origins and Diversification of the Mycorrhizal Mutualists.</title>
        <authorList>
            <consortium name="DOE Joint Genome Institute"/>
            <consortium name="Mycorrhizal Genomics Consortium"/>
            <person name="Kohler A."/>
            <person name="Kuo A."/>
            <person name="Nagy L.G."/>
            <person name="Floudas D."/>
            <person name="Copeland A."/>
            <person name="Barry K.W."/>
            <person name="Cichocki N."/>
            <person name="Veneault-Fourrey C."/>
            <person name="LaButti K."/>
            <person name="Lindquist E.A."/>
            <person name="Lipzen A."/>
            <person name="Lundell T."/>
            <person name="Morin E."/>
            <person name="Murat C."/>
            <person name="Riley R."/>
            <person name="Ohm R."/>
            <person name="Sun H."/>
            <person name="Tunlid A."/>
            <person name="Henrissat B."/>
            <person name="Grigoriev I.V."/>
            <person name="Hibbett D.S."/>
            <person name="Martin F."/>
        </authorList>
    </citation>
    <scope>NUCLEOTIDE SEQUENCE [LARGE SCALE GENOMIC DNA]</scope>
    <source>
        <strain evidence="2">Ve08.2h10</strain>
    </source>
</reference>
<protein>
    <submittedName>
        <fullName evidence="1">Uncharacterized protein</fullName>
    </submittedName>
</protein>
<reference evidence="1 2" key="1">
    <citation type="submission" date="2014-04" db="EMBL/GenBank/DDBJ databases">
        <authorList>
            <consortium name="DOE Joint Genome Institute"/>
            <person name="Kuo A."/>
            <person name="Kohler A."/>
            <person name="Jargeat P."/>
            <person name="Nagy L.G."/>
            <person name="Floudas D."/>
            <person name="Copeland A."/>
            <person name="Barry K.W."/>
            <person name="Cichocki N."/>
            <person name="Veneault-Fourrey C."/>
            <person name="LaButti K."/>
            <person name="Lindquist E.A."/>
            <person name="Lipzen A."/>
            <person name="Lundell T."/>
            <person name="Morin E."/>
            <person name="Murat C."/>
            <person name="Sun H."/>
            <person name="Tunlid A."/>
            <person name="Henrissat B."/>
            <person name="Grigoriev I.V."/>
            <person name="Hibbett D.S."/>
            <person name="Martin F."/>
            <person name="Nordberg H.P."/>
            <person name="Cantor M.N."/>
            <person name="Hua S.X."/>
        </authorList>
    </citation>
    <scope>NUCLEOTIDE SEQUENCE [LARGE SCALE GENOMIC DNA]</scope>
    <source>
        <strain evidence="1 2">Ve08.2h10</strain>
    </source>
</reference>
<dbReference type="InParanoid" id="A0A0D0DD94"/>
<dbReference type="OrthoDB" id="3066345at2759"/>
<dbReference type="HOGENOM" id="CLU_181693_0_0_1"/>
<sequence>MSAVQLQELCDDHILDSNWKKLTNIGLEEIKSPYEELTDSIDEENVKMWLNEESRALSLRGEHLDIYAARVKKAPSLADIWLSLMSSPSVEQANPGSIS</sequence>
<dbReference type="Proteomes" id="UP000054538">
    <property type="component" value="Unassembled WGS sequence"/>
</dbReference>
<accession>A0A0D0DD94</accession>
<evidence type="ECO:0000313" key="1">
    <source>
        <dbReference type="EMBL" id="KIK78659.1"/>
    </source>
</evidence>
<proteinExistence type="predicted"/>